<keyword evidence="4" id="KW-0254">Endocytosis</keyword>
<feature type="disulfide bond" evidence="12">
    <location>
        <begin position="75"/>
        <end position="93"/>
    </location>
</feature>
<feature type="disulfide bond" evidence="12">
    <location>
        <begin position="50"/>
        <end position="65"/>
    </location>
</feature>
<evidence type="ECO:0000256" key="4">
    <source>
        <dbReference type="ARBA" id="ARBA00022583"/>
    </source>
</evidence>
<dbReference type="Pfam" id="PF00058">
    <property type="entry name" value="Ldl_recept_b"/>
    <property type="match status" value="1"/>
</dbReference>
<keyword evidence="18" id="KW-1185">Reference proteome</keyword>
<feature type="disulfide bond" evidence="12">
    <location>
        <begin position="68"/>
        <end position="80"/>
    </location>
</feature>
<protein>
    <recommendedName>
        <fullName evidence="16">EGF-like domain-containing protein</fullName>
    </recommendedName>
</protein>
<keyword evidence="6" id="KW-0677">Repeat</keyword>
<dbReference type="SMART" id="SM00181">
    <property type="entry name" value="EGF"/>
    <property type="match status" value="3"/>
</dbReference>
<comment type="caution">
    <text evidence="17">The sequence shown here is derived from an EMBL/GenBank/DDBJ whole genome shotgun (WGS) entry which is preliminary data.</text>
</comment>
<dbReference type="Gene3D" id="4.10.400.10">
    <property type="entry name" value="Low-density Lipoprotein Receptor"/>
    <property type="match status" value="6"/>
</dbReference>
<dbReference type="InterPro" id="IPR011042">
    <property type="entry name" value="6-blade_b-propeller_TolB-like"/>
</dbReference>
<keyword evidence="9 12" id="KW-1015">Disulfide bond</keyword>
<comment type="caution">
    <text evidence="12">Lacks conserved residue(s) required for the propagation of feature annotation.</text>
</comment>
<dbReference type="SUPFAM" id="SSF57424">
    <property type="entry name" value="LDL receptor-like module"/>
    <property type="match status" value="6"/>
</dbReference>
<dbReference type="PROSITE" id="PS50068">
    <property type="entry name" value="LDLRA_2"/>
    <property type="match status" value="6"/>
</dbReference>
<dbReference type="Gene3D" id="2.10.25.10">
    <property type="entry name" value="Laminin"/>
    <property type="match status" value="1"/>
</dbReference>
<keyword evidence="11" id="KW-0325">Glycoprotein</keyword>
<organism evidence="17 18">
    <name type="scientific">Fasciola hepatica</name>
    <name type="common">Liver fluke</name>
    <dbReference type="NCBI Taxonomy" id="6192"/>
    <lineage>
        <taxon>Eukaryota</taxon>
        <taxon>Metazoa</taxon>
        <taxon>Spiralia</taxon>
        <taxon>Lophotrochozoa</taxon>
        <taxon>Platyhelminthes</taxon>
        <taxon>Trematoda</taxon>
        <taxon>Digenea</taxon>
        <taxon>Plagiorchiida</taxon>
        <taxon>Echinostomata</taxon>
        <taxon>Echinostomatoidea</taxon>
        <taxon>Fasciolidae</taxon>
        <taxon>Fasciola</taxon>
    </lineage>
</organism>
<evidence type="ECO:0000256" key="15">
    <source>
        <dbReference type="SAM" id="SignalP"/>
    </source>
</evidence>
<evidence type="ECO:0000256" key="2">
    <source>
        <dbReference type="ARBA" id="ARBA00004308"/>
    </source>
</evidence>
<dbReference type="PRINTS" id="PR00261">
    <property type="entry name" value="LDLRECEPTOR"/>
</dbReference>
<evidence type="ECO:0000256" key="5">
    <source>
        <dbReference type="ARBA" id="ARBA00022692"/>
    </source>
</evidence>
<keyword evidence="8 14" id="KW-0472">Membrane</keyword>
<evidence type="ECO:0000256" key="1">
    <source>
        <dbReference type="ARBA" id="ARBA00004167"/>
    </source>
</evidence>
<keyword evidence="3" id="KW-0245">EGF-like domain</keyword>
<feature type="domain" description="EGF-like" evidence="16">
    <location>
        <begin position="736"/>
        <end position="780"/>
    </location>
</feature>
<dbReference type="PANTHER" id="PTHR22722">
    <property type="entry name" value="LOW-DENSITY LIPOPROTEIN RECEPTOR-RELATED PROTEIN 2-RELATED"/>
    <property type="match status" value="1"/>
</dbReference>
<comment type="subcellular location">
    <subcellularLocation>
        <location evidence="2">Endomembrane system</location>
    </subcellularLocation>
    <subcellularLocation>
        <location evidence="1">Membrane</location>
        <topology evidence="1">Single-pass membrane protein</topology>
    </subcellularLocation>
</comment>
<dbReference type="GO" id="GO:0042562">
    <property type="term" value="F:hormone binding"/>
    <property type="evidence" value="ECO:0007669"/>
    <property type="project" value="TreeGrafter"/>
</dbReference>
<accession>A0A4E0RX73</accession>
<dbReference type="GO" id="GO:0012505">
    <property type="term" value="C:endomembrane system"/>
    <property type="evidence" value="ECO:0007669"/>
    <property type="project" value="UniProtKB-SubCell"/>
</dbReference>
<dbReference type="SUPFAM" id="SSF63825">
    <property type="entry name" value="YWTD domain"/>
    <property type="match status" value="1"/>
</dbReference>
<dbReference type="InterPro" id="IPR002172">
    <property type="entry name" value="LDrepeatLR_classA_rpt"/>
</dbReference>
<dbReference type="InterPro" id="IPR000742">
    <property type="entry name" value="EGF"/>
</dbReference>
<dbReference type="PROSITE" id="PS51120">
    <property type="entry name" value="LDLRB"/>
    <property type="match status" value="1"/>
</dbReference>
<proteinExistence type="predicted"/>
<evidence type="ECO:0000256" key="8">
    <source>
        <dbReference type="ARBA" id="ARBA00023136"/>
    </source>
</evidence>
<dbReference type="InterPro" id="IPR023415">
    <property type="entry name" value="LDLR_class-A_CS"/>
</dbReference>
<dbReference type="SMART" id="SM00135">
    <property type="entry name" value="LY"/>
    <property type="match status" value="4"/>
</dbReference>
<evidence type="ECO:0000256" key="3">
    <source>
        <dbReference type="ARBA" id="ARBA00022536"/>
    </source>
</evidence>
<reference evidence="17" key="1">
    <citation type="submission" date="2019-03" db="EMBL/GenBank/DDBJ databases">
        <title>Improved annotation for the trematode Fasciola hepatica.</title>
        <authorList>
            <person name="Choi Y.-J."/>
            <person name="Martin J."/>
            <person name="Mitreva M."/>
        </authorList>
    </citation>
    <scope>NUCLEOTIDE SEQUENCE [LARGE SCALE GENOMIC DNA]</scope>
</reference>
<feature type="chain" id="PRO_5020033695" description="EGF-like domain-containing protein" evidence="15">
    <location>
        <begin position="25"/>
        <end position="943"/>
    </location>
</feature>
<evidence type="ECO:0000256" key="6">
    <source>
        <dbReference type="ARBA" id="ARBA00022737"/>
    </source>
</evidence>
<evidence type="ECO:0000256" key="9">
    <source>
        <dbReference type="ARBA" id="ARBA00023157"/>
    </source>
</evidence>
<dbReference type="PROSITE" id="PS01209">
    <property type="entry name" value="LDLRA_1"/>
    <property type="match status" value="1"/>
</dbReference>
<dbReference type="FunFam" id="4.10.400.10:FF:000045">
    <property type="entry name" value="Low-density lipoprotein receptor-related protein 2"/>
    <property type="match status" value="1"/>
</dbReference>
<sequence length="943" mass="104869">MLHHIISNWLHLWIAFNLIQNIGSLQLFKARCLTGFSCDQNRCLDRSALCDGNFDCIDRSDESHCAPCNLDEIRCTNGLCIPRTALCNDHMDCPSGEDEQPSFCLAHKCPNAFLCQITLDTCVSKPCSNQAQCADYSDQAPEVCSTIGRTRQNVTCQANQYACQSGGQCVHEFYRCDGVRDCADGSDETTAAGCFPGRGDSTPQSEFTCSNGLSIPRNWVCDQKADCPDGDDEAVGLHTRSQCSATDAANVSHESQTCPSGMFACGRTSTLAARRCIPENRVCDGVYDCDDWSDELSVCADPCVEHNQFTCHMGQFHRGEPKCVPLDVLCNGYSDCPAGDDESEGPRTNCTTIRSCEQDNGGCSQLCNVVNGQVKCDCAPGYLSLPEAPRSCIARGDKAILYTAQGQLCQRFLGKNITRVLQFGVGPSVSNASVLIPTVHWKLATDLTGSESSTVSHHHDELWKSLSDFDYAFDRAALTGLSEPLSLVLAYGSGLYDTSAIRPTSSPNTSQNSIRRKRHPLQYLHPLSVYPDQSLSSIHNQSQIGVDLLALAYDWVHDLIYWANGTSRTIHVTHRASGWSKRLLQISEDNQPLGIVVDPRFAKLYWITRGNQSMIESMDMDGQNRKPLVTDQLHSPHNLALDYVRNEIYWADGSQGSVIAYHLDTQRRRLVIQSTDYYPVWVAVFEDWIYWSDRKHNSLFRANKLTGADVELMFHVTDPVSFRLQHDLLRPVWINRCARSSCTHLCLPIPLRSYPNYSEPFRCDCPDGWETHPLDPTQCRKIMRTNDSTDSWSDLLIPVDPDTFWEQRAPLLREWLGRSARTTTSVSGVLGNASSSFIPMIILITLLVICLLGLAASYVAFIKYRRHLDRQLNACMASHGTSSEAKLLLTSGQTFNRSMDGTRPWTSSSEQNSIIQESGERTCVQFHIDSSSALLNQKADGEC</sequence>
<dbReference type="AlphaFoldDB" id="A0A4E0RX73"/>
<evidence type="ECO:0000256" key="10">
    <source>
        <dbReference type="ARBA" id="ARBA00023170"/>
    </source>
</evidence>
<dbReference type="GO" id="GO:0043235">
    <property type="term" value="C:receptor complex"/>
    <property type="evidence" value="ECO:0007669"/>
    <property type="project" value="TreeGrafter"/>
</dbReference>
<evidence type="ECO:0000313" key="17">
    <source>
        <dbReference type="EMBL" id="THD27838.1"/>
    </source>
</evidence>
<evidence type="ECO:0000256" key="13">
    <source>
        <dbReference type="PROSITE-ProRule" id="PRU00461"/>
    </source>
</evidence>
<evidence type="ECO:0000256" key="12">
    <source>
        <dbReference type="PROSITE-ProRule" id="PRU00124"/>
    </source>
</evidence>
<feature type="domain" description="EGF-like" evidence="16">
    <location>
        <begin position="67"/>
        <end position="105"/>
    </location>
</feature>
<feature type="disulfide bond" evidence="12">
    <location>
        <begin position="209"/>
        <end position="227"/>
    </location>
</feature>
<keyword evidence="7 14" id="KW-1133">Transmembrane helix</keyword>
<evidence type="ECO:0000256" key="11">
    <source>
        <dbReference type="ARBA" id="ARBA00023180"/>
    </source>
</evidence>
<dbReference type="SMART" id="SM00192">
    <property type="entry name" value="LDLa"/>
    <property type="match status" value="7"/>
</dbReference>
<dbReference type="GO" id="GO:0016324">
    <property type="term" value="C:apical plasma membrane"/>
    <property type="evidence" value="ECO:0007669"/>
    <property type="project" value="TreeGrafter"/>
</dbReference>
<keyword evidence="15" id="KW-0732">Signal</keyword>
<dbReference type="GO" id="GO:0006898">
    <property type="term" value="P:receptor-mediated endocytosis"/>
    <property type="evidence" value="ECO:0007669"/>
    <property type="project" value="TreeGrafter"/>
</dbReference>
<feature type="domain" description="EGF-like" evidence="16">
    <location>
        <begin position="355"/>
        <end position="393"/>
    </location>
</feature>
<name>A0A4E0RX73_FASHE</name>
<keyword evidence="10" id="KW-0675">Receptor</keyword>
<keyword evidence="5 14" id="KW-0812">Transmembrane</keyword>
<dbReference type="Pfam" id="PF00057">
    <property type="entry name" value="Ldl_recept_a"/>
    <property type="match status" value="5"/>
</dbReference>
<dbReference type="EMBL" id="JXXN02000307">
    <property type="protein sequence ID" value="THD27838.1"/>
    <property type="molecule type" value="Genomic_DNA"/>
</dbReference>
<dbReference type="Gene3D" id="2.120.10.30">
    <property type="entry name" value="TolB, C-terminal domain"/>
    <property type="match status" value="1"/>
</dbReference>
<dbReference type="PANTHER" id="PTHR22722:SF14">
    <property type="entry name" value="MEGALIN, ISOFORM A"/>
    <property type="match status" value="1"/>
</dbReference>
<gene>
    <name evidence="17" type="ORF">D915_001224</name>
</gene>
<dbReference type="InterPro" id="IPR036055">
    <property type="entry name" value="LDL_receptor-like_sf"/>
</dbReference>
<dbReference type="Proteomes" id="UP000230066">
    <property type="component" value="Unassembled WGS sequence"/>
</dbReference>
<evidence type="ECO:0000256" key="14">
    <source>
        <dbReference type="SAM" id="Phobius"/>
    </source>
</evidence>
<evidence type="ECO:0000259" key="16">
    <source>
        <dbReference type="SMART" id="SM00181"/>
    </source>
</evidence>
<evidence type="ECO:0000313" key="18">
    <source>
        <dbReference type="Proteomes" id="UP000230066"/>
    </source>
</evidence>
<dbReference type="InterPro" id="IPR051221">
    <property type="entry name" value="LDLR-related"/>
</dbReference>
<feature type="repeat" description="LDL-receptor class B" evidence="13">
    <location>
        <begin position="602"/>
        <end position="645"/>
    </location>
</feature>
<evidence type="ECO:0000256" key="7">
    <source>
        <dbReference type="ARBA" id="ARBA00022989"/>
    </source>
</evidence>
<dbReference type="InterPro" id="IPR000033">
    <property type="entry name" value="LDLR_classB_rpt"/>
</dbReference>
<feature type="signal peptide" evidence="15">
    <location>
        <begin position="1"/>
        <end position="24"/>
    </location>
</feature>
<dbReference type="CDD" id="cd00112">
    <property type="entry name" value="LDLa"/>
    <property type="match status" value="6"/>
</dbReference>
<feature type="disulfide bond" evidence="12">
    <location>
        <begin position="38"/>
        <end position="56"/>
    </location>
</feature>
<feature type="transmembrane region" description="Helical" evidence="14">
    <location>
        <begin position="837"/>
        <end position="861"/>
    </location>
</feature>